<dbReference type="Gene3D" id="1.10.10.60">
    <property type="entry name" value="Homeodomain-like"/>
    <property type="match status" value="1"/>
</dbReference>
<gene>
    <name evidence="5" type="ORF">LZ496_05520</name>
</gene>
<reference evidence="5 6" key="1">
    <citation type="submission" date="2022-05" db="EMBL/GenBank/DDBJ databases">
        <authorList>
            <person name="Jo J.-H."/>
            <person name="Im W.-T."/>
        </authorList>
    </citation>
    <scope>NUCLEOTIDE SEQUENCE [LARGE SCALE GENOMIC DNA]</scope>
    <source>
        <strain evidence="5 6">NSE70-1</strain>
    </source>
</reference>
<dbReference type="SUPFAM" id="SSF46689">
    <property type="entry name" value="Homeodomain-like"/>
    <property type="match status" value="1"/>
</dbReference>
<dbReference type="Proteomes" id="UP001203410">
    <property type="component" value="Unassembled WGS sequence"/>
</dbReference>
<dbReference type="InterPro" id="IPR018060">
    <property type="entry name" value="HTH_AraC"/>
</dbReference>
<dbReference type="InterPro" id="IPR032687">
    <property type="entry name" value="AraC-type_N"/>
</dbReference>
<dbReference type="Pfam" id="PF12833">
    <property type="entry name" value="HTH_18"/>
    <property type="match status" value="1"/>
</dbReference>
<keyword evidence="1" id="KW-0805">Transcription regulation</keyword>
<dbReference type="Pfam" id="PF12625">
    <property type="entry name" value="Arabinose_bd"/>
    <property type="match status" value="1"/>
</dbReference>
<feature type="domain" description="HTH araC/xylS-type" evidence="4">
    <location>
        <begin position="233"/>
        <end position="331"/>
    </location>
</feature>
<comment type="caution">
    <text evidence="5">The sequence shown here is derived from an EMBL/GenBank/DDBJ whole genome shotgun (WGS) entry which is preliminary data.</text>
</comment>
<name>A0ABT0RTH1_9SPHN</name>
<dbReference type="PROSITE" id="PS01124">
    <property type="entry name" value="HTH_ARAC_FAMILY_2"/>
    <property type="match status" value="1"/>
</dbReference>
<dbReference type="PANTHER" id="PTHR47894:SF4">
    <property type="entry name" value="HTH-TYPE TRANSCRIPTIONAL REGULATOR GADX"/>
    <property type="match status" value="1"/>
</dbReference>
<keyword evidence="2" id="KW-0238">DNA-binding</keyword>
<evidence type="ECO:0000256" key="1">
    <source>
        <dbReference type="ARBA" id="ARBA00023015"/>
    </source>
</evidence>
<dbReference type="PANTHER" id="PTHR47894">
    <property type="entry name" value="HTH-TYPE TRANSCRIPTIONAL REGULATOR GADX"/>
    <property type="match status" value="1"/>
</dbReference>
<dbReference type="SMART" id="SM00342">
    <property type="entry name" value="HTH_ARAC"/>
    <property type="match status" value="1"/>
</dbReference>
<accession>A0ABT0RTH1</accession>
<evidence type="ECO:0000313" key="6">
    <source>
        <dbReference type="Proteomes" id="UP001203410"/>
    </source>
</evidence>
<dbReference type="RefSeq" id="WP_249903587.1">
    <property type="nucleotide sequence ID" value="NZ_JAMGBA010000001.1"/>
</dbReference>
<keyword evidence="3" id="KW-0804">Transcription</keyword>
<dbReference type="InterPro" id="IPR009057">
    <property type="entry name" value="Homeodomain-like_sf"/>
</dbReference>
<organism evidence="5 6">
    <name type="scientific">Sphingomonas caseinilyticus</name>
    <dbReference type="NCBI Taxonomy" id="2908205"/>
    <lineage>
        <taxon>Bacteria</taxon>
        <taxon>Pseudomonadati</taxon>
        <taxon>Pseudomonadota</taxon>
        <taxon>Alphaproteobacteria</taxon>
        <taxon>Sphingomonadales</taxon>
        <taxon>Sphingomonadaceae</taxon>
        <taxon>Sphingomonas</taxon>
    </lineage>
</organism>
<proteinExistence type="predicted"/>
<protein>
    <submittedName>
        <fullName evidence="5">AraC family transcriptional regulator</fullName>
    </submittedName>
</protein>
<evidence type="ECO:0000256" key="3">
    <source>
        <dbReference type="ARBA" id="ARBA00023163"/>
    </source>
</evidence>
<sequence length="338" mass="38061">MELVRAAALTGYFTVAGELQLETLPLLRSNGLSRSMLKNPEQMIPARSVIRLMEDSAAASGCITFGLRMAELRGIADLGMVSLLIAHQTTLGDALSVLTQFRNRINTNLALRIEEYDEMVMLRENFVFDPPIPSRQADDLALGVLEQMCRSVLGSNWKPIAICLPYERPPLEQLRVFQRMFSSPLEFNAEFEGILLNRSDLDLPNPRSDPALAEHARNLVSAIIDPGERSVMQEVEQAIQILLPSGRASVGSVADSLGMTVRTLQRRLDEDGAQFSELLDRVRVRELNRHLAQRRLRLTDIADMLGYSSLSAFSNWYRARFNEPPSEARRRLRQRAEL</sequence>
<evidence type="ECO:0000259" key="4">
    <source>
        <dbReference type="PROSITE" id="PS01124"/>
    </source>
</evidence>
<keyword evidence="6" id="KW-1185">Reference proteome</keyword>
<dbReference type="EMBL" id="JAMGBA010000001">
    <property type="protein sequence ID" value="MCL6698241.1"/>
    <property type="molecule type" value="Genomic_DNA"/>
</dbReference>
<evidence type="ECO:0000313" key="5">
    <source>
        <dbReference type="EMBL" id="MCL6698241.1"/>
    </source>
</evidence>
<evidence type="ECO:0000256" key="2">
    <source>
        <dbReference type="ARBA" id="ARBA00023125"/>
    </source>
</evidence>